<protein>
    <submittedName>
        <fullName evidence="1">Unannotated protein</fullName>
    </submittedName>
</protein>
<gene>
    <name evidence="1" type="ORF">UFOPK3232_01196</name>
</gene>
<proteinExistence type="predicted"/>
<dbReference type="EMBL" id="CAFARE010000058">
    <property type="protein sequence ID" value="CAB4839055.1"/>
    <property type="molecule type" value="Genomic_DNA"/>
</dbReference>
<sequence>MTRFFSRIRLSARTRVAIIAPCLAAVRATESVWRASSTCASKYLIAPVTKSGRNDGAIS</sequence>
<organism evidence="1">
    <name type="scientific">freshwater metagenome</name>
    <dbReference type="NCBI Taxonomy" id="449393"/>
    <lineage>
        <taxon>unclassified sequences</taxon>
        <taxon>metagenomes</taxon>
        <taxon>ecological metagenomes</taxon>
    </lineage>
</organism>
<dbReference type="AlphaFoldDB" id="A0A6J7B1V9"/>
<evidence type="ECO:0000313" key="1">
    <source>
        <dbReference type="EMBL" id="CAB4839055.1"/>
    </source>
</evidence>
<reference evidence="1" key="1">
    <citation type="submission" date="2020-05" db="EMBL/GenBank/DDBJ databases">
        <authorList>
            <person name="Chiriac C."/>
            <person name="Salcher M."/>
            <person name="Ghai R."/>
            <person name="Kavagutti S V."/>
        </authorList>
    </citation>
    <scope>NUCLEOTIDE SEQUENCE</scope>
</reference>
<accession>A0A6J7B1V9</accession>
<name>A0A6J7B1V9_9ZZZZ</name>